<keyword evidence="9" id="KW-1185">Reference proteome</keyword>
<dbReference type="Gene3D" id="4.10.1040.10">
    <property type="entry name" value="DM DNA-binding domain"/>
    <property type="match status" value="1"/>
</dbReference>
<sequence>MPVLKAHSPPMGLRKPKCARCRNHGMIAWIKGHKRYCAYRDCACEQCLLVVERQRVMAAQVALKRRQAVEDALAMVSSTQLPKLVPSSSGAVSHEQRTTASGQPHNSSSCRLSDHSPSAEASVSDFLPREPTKASSPIKQGK</sequence>
<dbReference type="AlphaFoldDB" id="A0A183SV78"/>
<evidence type="ECO:0000256" key="3">
    <source>
        <dbReference type="ARBA" id="ARBA00023125"/>
    </source>
</evidence>
<reference evidence="8 9" key="2">
    <citation type="submission" date="2018-11" db="EMBL/GenBank/DDBJ databases">
        <authorList>
            <consortium name="Pathogen Informatics"/>
        </authorList>
    </citation>
    <scope>NUCLEOTIDE SEQUENCE [LARGE SCALE GENOMIC DNA]</scope>
    <source>
        <strain evidence="8 9">NST_G2</strain>
    </source>
</reference>
<dbReference type="PROSITE" id="PS40000">
    <property type="entry name" value="DM_1"/>
    <property type="match status" value="1"/>
</dbReference>
<protein>
    <submittedName>
        <fullName evidence="10">DM domain-containing protein</fullName>
    </submittedName>
</protein>
<dbReference type="Proteomes" id="UP000275846">
    <property type="component" value="Unassembled WGS sequence"/>
</dbReference>
<dbReference type="GO" id="GO:0005634">
    <property type="term" value="C:nucleus"/>
    <property type="evidence" value="ECO:0007669"/>
    <property type="project" value="UniProtKB-SubCell"/>
</dbReference>
<dbReference type="PROSITE" id="PS50809">
    <property type="entry name" value="DM_2"/>
    <property type="match status" value="1"/>
</dbReference>
<feature type="compositionally biased region" description="Polar residues" evidence="6">
    <location>
        <begin position="133"/>
        <end position="142"/>
    </location>
</feature>
<evidence type="ECO:0000259" key="7">
    <source>
        <dbReference type="PROSITE" id="PS50809"/>
    </source>
</evidence>
<keyword evidence="2 5" id="KW-0862">Zinc</keyword>
<dbReference type="PANTHER" id="PTHR12322">
    <property type="entry name" value="DOUBLESEX AND MAB-3 RELATED TRANSCRIPTION FACTOR DMRT"/>
    <property type="match status" value="1"/>
</dbReference>
<organism evidence="10">
    <name type="scientific">Schistocephalus solidus</name>
    <name type="common">Tapeworm</name>
    <dbReference type="NCBI Taxonomy" id="70667"/>
    <lineage>
        <taxon>Eukaryota</taxon>
        <taxon>Metazoa</taxon>
        <taxon>Spiralia</taxon>
        <taxon>Lophotrochozoa</taxon>
        <taxon>Platyhelminthes</taxon>
        <taxon>Cestoda</taxon>
        <taxon>Eucestoda</taxon>
        <taxon>Diphyllobothriidea</taxon>
        <taxon>Diphyllobothriidae</taxon>
        <taxon>Schistocephalus</taxon>
    </lineage>
</organism>
<keyword evidence="4 5" id="KW-0539">Nucleus</keyword>
<evidence type="ECO:0000313" key="8">
    <source>
        <dbReference type="EMBL" id="VDL94511.1"/>
    </source>
</evidence>
<name>A0A183SV78_SCHSO</name>
<evidence type="ECO:0000256" key="6">
    <source>
        <dbReference type="SAM" id="MobiDB-lite"/>
    </source>
</evidence>
<proteinExistence type="predicted"/>
<keyword evidence="1 5" id="KW-0479">Metal-binding</keyword>
<dbReference type="InterPro" id="IPR001275">
    <property type="entry name" value="DM_DNA-bd"/>
</dbReference>
<dbReference type="InterPro" id="IPR036407">
    <property type="entry name" value="DM_DNA-bd_sf"/>
</dbReference>
<dbReference type="GO" id="GO:0007548">
    <property type="term" value="P:sex differentiation"/>
    <property type="evidence" value="ECO:0007669"/>
    <property type="project" value="TreeGrafter"/>
</dbReference>
<reference evidence="10" key="1">
    <citation type="submission" date="2016-06" db="UniProtKB">
        <authorList>
            <consortium name="WormBaseParasite"/>
        </authorList>
    </citation>
    <scope>IDENTIFICATION</scope>
</reference>
<feature type="DNA-binding region" description="DM" evidence="5">
    <location>
        <begin position="18"/>
        <end position="65"/>
    </location>
</feature>
<gene>
    <name evidence="8" type="ORF">SSLN_LOCUS8126</name>
</gene>
<evidence type="ECO:0000256" key="2">
    <source>
        <dbReference type="ARBA" id="ARBA00022833"/>
    </source>
</evidence>
<dbReference type="InterPro" id="IPR026607">
    <property type="entry name" value="DMRT"/>
</dbReference>
<dbReference type="GO" id="GO:0000981">
    <property type="term" value="F:DNA-binding transcription factor activity, RNA polymerase II-specific"/>
    <property type="evidence" value="ECO:0007669"/>
    <property type="project" value="TreeGrafter"/>
</dbReference>
<keyword evidence="3 5" id="KW-0238">DNA-binding</keyword>
<accession>A0A183SV78</accession>
<dbReference type="PANTHER" id="PTHR12322:SF119">
    <property type="entry name" value="DOUBLESEX- AND MAB-3-RELATED TRANSCRIPTION FACTOR DMD-4"/>
    <property type="match status" value="1"/>
</dbReference>
<dbReference type="EMBL" id="UYSU01034486">
    <property type="protein sequence ID" value="VDL94511.1"/>
    <property type="molecule type" value="Genomic_DNA"/>
</dbReference>
<evidence type="ECO:0000256" key="1">
    <source>
        <dbReference type="ARBA" id="ARBA00022723"/>
    </source>
</evidence>
<dbReference type="Pfam" id="PF00751">
    <property type="entry name" value="DM"/>
    <property type="match status" value="1"/>
</dbReference>
<dbReference type="SMART" id="SM00301">
    <property type="entry name" value="DM"/>
    <property type="match status" value="1"/>
</dbReference>
<evidence type="ECO:0000256" key="4">
    <source>
        <dbReference type="ARBA" id="ARBA00023242"/>
    </source>
</evidence>
<feature type="domain" description="DM" evidence="7">
    <location>
        <begin position="18"/>
        <end position="65"/>
    </location>
</feature>
<dbReference type="GO" id="GO:0046872">
    <property type="term" value="F:metal ion binding"/>
    <property type="evidence" value="ECO:0007669"/>
    <property type="project" value="UniProtKB-KW"/>
</dbReference>
<dbReference type="OrthoDB" id="6162476at2759"/>
<evidence type="ECO:0000313" key="10">
    <source>
        <dbReference type="WBParaSite" id="SSLN_0000844401-mRNA-1"/>
    </source>
</evidence>
<dbReference type="SUPFAM" id="SSF82927">
    <property type="entry name" value="Cysteine-rich DNA binding domain, (DM domain)"/>
    <property type="match status" value="1"/>
</dbReference>
<dbReference type="WBParaSite" id="SSLN_0000844401-mRNA-1">
    <property type="protein sequence ID" value="SSLN_0000844401-mRNA-1"/>
    <property type="gene ID" value="SSLN_0000844401"/>
</dbReference>
<dbReference type="STRING" id="70667.A0A183SV78"/>
<dbReference type="FunFam" id="4.10.1040.10:FF:000001">
    <property type="entry name" value="doublesex- and mab-3-related transcription factor 1"/>
    <property type="match status" value="1"/>
</dbReference>
<evidence type="ECO:0000313" key="9">
    <source>
        <dbReference type="Proteomes" id="UP000275846"/>
    </source>
</evidence>
<dbReference type="GO" id="GO:0000978">
    <property type="term" value="F:RNA polymerase II cis-regulatory region sequence-specific DNA binding"/>
    <property type="evidence" value="ECO:0007669"/>
    <property type="project" value="TreeGrafter"/>
</dbReference>
<feature type="region of interest" description="Disordered" evidence="6">
    <location>
        <begin position="83"/>
        <end position="142"/>
    </location>
</feature>
<comment type="subcellular location">
    <subcellularLocation>
        <location evidence="5">Nucleus</location>
    </subcellularLocation>
</comment>
<evidence type="ECO:0000256" key="5">
    <source>
        <dbReference type="PROSITE-ProRule" id="PRU00070"/>
    </source>
</evidence>
<feature type="compositionally biased region" description="Polar residues" evidence="6">
    <location>
        <begin position="98"/>
        <end position="121"/>
    </location>
</feature>